<evidence type="ECO:0000256" key="4">
    <source>
        <dbReference type="ARBA" id="ARBA00022989"/>
    </source>
</evidence>
<feature type="transmembrane region" description="Helical" evidence="6">
    <location>
        <begin position="688"/>
        <end position="709"/>
    </location>
</feature>
<reference evidence="10" key="1">
    <citation type="journal article" date="2019" name="Int. J. Syst. Evol. Microbiol.">
        <title>The Global Catalogue of Microorganisms (GCM) 10K type strain sequencing project: providing services to taxonomists for standard genome sequencing and annotation.</title>
        <authorList>
            <consortium name="The Broad Institute Genomics Platform"/>
            <consortium name="The Broad Institute Genome Sequencing Center for Infectious Disease"/>
            <person name="Wu L."/>
            <person name="Ma J."/>
        </authorList>
    </citation>
    <scope>NUCLEOTIDE SEQUENCE [LARGE SCALE GENOMIC DNA]</scope>
    <source>
        <strain evidence="10">CECT 7956</strain>
    </source>
</reference>
<evidence type="ECO:0000313" key="9">
    <source>
        <dbReference type="EMBL" id="MFC3811841.1"/>
    </source>
</evidence>
<keyword evidence="4 6" id="KW-1133">Transmembrane helix</keyword>
<evidence type="ECO:0000259" key="7">
    <source>
        <dbReference type="Pfam" id="PF02687"/>
    </source>
</evidence>
<dbReference type="InterPro" id="IPR050250">
    <property type="entry name" value="Macrolide_Exporter_MacB"/>
</dbReference>
<gene>
    <name evidence="9" type="ORF">ACFOOI_14355</name>
</gene>
<evidence type="ECO:0000256" key="3">
    <source>
        <dbReference type="ARBA" id="ARBA00022692"/>
    </source>
</evidence>
<feature type="transmembrane region" description="Helical" evidence="6">
    <location>
        <begin position="300"/>
        <end position="325"/>
    </location>
</feature>
<keyword evidence="3 6" id="KW-0812">Transmembrane</keyword>
<feature type="transmembrane region" description="Helical" evidence="6">
    <location>
        <begin position="773"/>
        <end position="794"/>
    </location>
</feature>
<dbReference type="InterPro" id="IPR003838">
    <property type="entry name" value="ABC3_permease_C"/>
</dbReference>
<organism evidence="9 10">
    <name type="scientific">Lacihabitans lacunae</name>
    <dbReference type="NCBI Taxonomy" id="1028214"/>
    <lineage>
        <taxon>Bacteria</taxon>
        <taxon>Pseudomonadati</taxon>
        <taxon>Bacteroidota</taxon>
        <taxon>Cytophagia</taxon>
        <taxon>Cytophagales</taxon>
        <taxon>Leadbetterellaceae</taxon>
        <taxon>Lacihabitans</taxon>
    </lineage>
</organism>
<keyword evidence="5 6" id="KW-0472">Membrane</keyword>
<evidence type="ECO:0000256" key="2">
    <source>
        <dbReference type="ARBA" id="ARBA00022475"/>
    </source>
</evidence>
<keyword evidence="2" id="KW-1003">Cell membrane</keyword>
<sequence length="808" mass="90663">MIRNYFKIAWRNIHKNKGYNLINVLGLGLGVATAILIFAYVSFENSYDDFHNSPEKIYRFVRKTTSPSGQVEFTPGSPLPFQKTLSEQHPELGTFVPVYGVAGPQITVMKDAATDSPEKYMEEADGICAGPEFFEVFNFPWLIGNPKSMAEPNVAVLSKDFAKKYFGSYEKAVGKFIKVNNTDIVRIVGVLEDVPLNTDFPMNLVFSYETKRKNPDKWGFTKFDDWGSTSSNDHMYFKIADNQSKEKVNKTIAEFSTEAYKDRGDKDVKEHYITELSGMHFDAELENFKSKVVSKSKLRGIAFIGLLIILMACFNFINISTAIINNRMKEVGVRKTLGSLKSQLSAQFLIETFLIAGLSLFVGVLVAILCQPFLSDLFDLPKDYSLFSNTFLLPFCVLLLVAISLLSGLYPSFVMSNFSPLEAFRQVSKSSWRAGFSFRKGLIVFQFAIAVFLIFSTLINIGQLEMLNTKDLGYSKEGVFIFNVDPELSNRNESLKSEFRNIPELKSVSFNSDNPSTSNNWQSNFAYNHRAEDEGYNVSLKFADASYYDTYNLKVLAGVIPPNTDSSKRYVVNETFLKKAGNISPQDAIGKEVRLGGNGWAPIAAVVKDFQTASAKESINPILITRKSSFMWLCSVKMQSKNIQATVAKIKEAHDRVFPEYAFNGEFYEESINNFYKADNQLGLMYKYASIIAILIACLGLIGMAAFMAEQRKKEIGIRKVMGADISNIIGLLSKDFVVLVLVATLIGLPLAWYFSKEWLQGFVHRIDISWGYFAITIAMAFTISMLSVAYHSLSSALMNPVKSLKSE</sequence>
<protein>
    <submittedName>
        <fullName evidence="9">ABC transporter permease</fullName>
    </submittedName>
</protein>
<dbReference type="EMBL" id="JBHRYQ010000001">
    <property type="protein sequence ID" value="MFC3811841.1"/>
    <property type="molecule type" value="Genomic_DNA"/>
</dbReference>
<evidence type="ECO:0000259" key="8">
    <source>
        <dbReference type="Pfam" id="PF12704"/>
    </source>
</evidence>
<evidence type="ECO:0000256" key="6">
    <source>
        <dbReference type="SAM" id="Phobius"/>
    </source>
</evidence>
<accession>A0ABV7YY22</accession>
<feature type="transmembrane region" description="Helical" evidence="6">
    <location>
        <begin position="21"/>
        <end position="43"/>
    </location>
</feature>
<feature type="transmembrane region" description="Helical" evidence="6">
    <location>
        <begin position="729"/>
        <end position="753"/>
    </location>
</feature>
<feature type="domain" description="ABC3 transporter permease C-terminal" evidence="7">
    <location>
        <begin position="303"/>
        <end position="420"/>
    </location>
</feature>
<proteinExistence type="predicted"/>
<feature type="transmembrane region" description="Helical" evidence="6">
    <location>
        <begin position="442"/>
        <end position="462"/>
    </location>
</feature>
<dbReference type="PANTHER" id="PTHR30572">
    <property type="entry name" value="MEMBRANE COMPONENT OF TRANSPORTER-RELATED"/>
    <property type="match status" value="1"/>
</dbReference>
<evidence type="ECO:0000313" key="10">
    <source>
        <dbReference type="Proteomes" id="UP001595616"/>
    </source>
</evidence>
<evidence type="ECO:0000256" key="1">
    <source>
        <dbReference type="ARBA" id="ARBA00004651"/>
    </source>
</evidence>
<evidence type="ECO:0000256" key="5">
    <source>
        <dbReference type="ARBA" id="ARBA00023136"/>
    </source>
</evidence>
<feature type="domain" description="ABC3 transporter permease C-terminal" evidence="7">
    <location>
        <begin position="689"/>
        <end position="797"/>
    </location>
</feature>
<dbReference type="Pfam" id="PF02687">
    <property type="entry name" value="FtsX"/>
    <property type="match status" value="2"/>
</dbReference>
<comment type="subcellular location">
    <subcellularLocation>
        <location evidence="1">Cell membrane</location>
        <topology evidence="1">Multi-pass membrane protein</topology>
    </subcellularLocation>
</comment>
<dbReference type="InterPro" id="IPR025857">
    <property type="entry name" value="MacB_PCD"/>
</dbReference>
<feature type="transmembrane region" description="Helical" evidence="6">
    <location>
        <begin position="386"/>
        <end position="410"/>
    </location>
</feature>
<dbReference type="RefSeq" id="WP_379838694.1">
    <property type="nucleotide sequence ID" value="NZ_JBHRYQ010000001.1"/>
</dbReference>
<keyword evidence="10" id="KW-1185">Reference proteome</keyword>
<name>A0ABV7YY22_9BACT</name>
<comment type="caution">
    <text evidence="9">The sequence shown here is derived from an EMBL/GenBank/DDBJ whole genome shotgun (WGS) entry which is preliminary data.</text>
</comment>
<feature type="transmembrane region" description="Helical" evidence="6">
    <location>
        <begin position="346"/>
        <end position="374"/>
    </location>
</feature>
<dbReference type="PANTHER" id="PTHR30572:SF18">
    <property type="entry name" value="ABC-TYPE MACROLIDE FAMILY EXPORT SYSTEM PERMEASE COMPONENT 2"/>
    <property type="match status" value="1"/>
</dbReference>
<dbReference type="Proteomes" id="UP001595616">
    <property type="component" value="Unassembled WGS sequence"/>
</dbReference>
<feature type="domain" description="MacB-like periplasmic core" evidence="8">
    <location>
        <begin position="21"/>
        <end position="253"/>
    </location>
</feature>
<dbReference type="Pfam" id="PF12704">
    <property type="entry name" value="MacB_PCD"/>
    <property type="match status" value="1"/>
</dbReference>